<evidence type="ECO:0000313" key="2">
    <source>
        <dbReference type="Proteomes" id="UP001629113"/>
    </source>
</evidence>
<keyword evidence="2" id="KW-1185">Reference proteome</keyword>
<comment type="caution">
    <text evidence="1">The sequence shown here is derived from an EMBL/GenBank/DDBJ whole genome shotgun (WGS) entry which is preliminary data.</text>
</comment>
<dbReference type="EMBL" id="JBFCZG010000002">
    <property type="protein sequence ID" value="KAL3425567.1"/>
    <property type="molecule type" value="Genomic_DNA"/>
</dbReference>
<sequence>MAQYPITERILAASSQNSSLLTTLSQTDHAPSALQQTNLYLQNLQSQIDHALKDLQEISRKVAAEFKDHKKYRDSTMRRLAYKMGRRSQDFSEKAEKEEREYFEAVEVEFKAKRDLEGLKRSLEESKKQKSDLEGVAQVHAATQKELDALYSKIFDGPTPDIAGEDEKENAVREAQQVFDTAMSKLNTESQVQGLLIDAQKFLDRAEKDVHDALSASDMDLWGVGGSFADMQERSALSSAQNHCSQVEMLISQARRLSPHVRDFPPINIAKGNFMSDIVFDNIFSDMAFHDKIEDSRMQIMGAKRELKTEVITAGQRRDAVKQEVDGKGAVLGSKRRELQDVRAAAFERIAGGLPAYEA</sequence>
<proteinExistence type="predicted"/>
<name>A0ABR4PQE0_9HELO</name>
<dbReference type="PANTHER" id="PTHR21974">
    <property type="entry name" value="RE15880P"/>
    <property type="match status" value="1"/>
</dbReference>
<protein>
    <submittedName>
        <fullName evidence="1">Uncharacterized protein</fullName>
    </submittedName>
</protein>
<reference evidence="1 2" key="1">
    <citation type="submission" date="2024-06" db="EMBL/GenBank/DDBJ databases">
        <title>Complete genome of Phlyctema vagabunda strain 19-DSS-EL-015.</title>
        <authorList>
            <person name="Fiorenzani C."/>
        </authorList>
    </citation>
    <scope>NUCLEOTIDE SEQUENCE [LARGE SCALE GENOMIC DNA]</scope>
    <source>
        <strain evidence="1 2">19-DSS-EL-015</strain>
    </source>
</reference>
<accession>A0ABR4PQE0</accession>
<organism evidence="1 2">
    <name type="scientific">Phlyctema vagabunda</name>
    <dbReference type="NCBI Taxonomy" id="108571"/>
    <lineage>
        <taxon>Eukaryota</taxon>
        <taxon>Fungi</taxon>
        <taxon>Dikarya</taxon>
        <taxon>Ascomycota</taxon>
        <taxon>Pezizomycotina</taxon>
        <taxon>Leotiomycetes</taxon>
        <taxon>Helotiales</taxon>
        <taxon>Dermateaceae</taxon>
        <taxon>Phlyctema</taxon>
    </lineage>
</organism>
<gene>
    <name evidence="1" type="ORF">PVAG01_02358</name>
</gene>
<evidence type="ECO:0000313" key="1">
    <source>
        <dbReference type="EMBL" id="KAL3425567.1"/>
    </source>
</evidence>
<dbReference type="Proteomes" id="UP001629113">
    <property type="component" value="Unassembled WGS sequence"/>
</dbReference>
<dbReference type="PANTHER" id="PTHR21974:SF2">
    <property type="entry name" value="RE15880P"/>
    <property type="match status" value="1"/>
</dbReference>